<evidence type="ECO:0000313" key="2">
    <source>
        <dbReference type="EMBL" id="KAJ3979359.1"/>
    </source>
</evidence>
<evidence type="ECO:0000256" key="1">
    <source>
        <dbReference type="SAM" id="MobiDB-lite"/>
    </source>
</evidence>
<protein>
    <submittedName>
        <fullName evidence="2">Uncharacterized protein</fullName>
    </submittedName>
</protein>
<feature type="compositionally biased region" description="Polar residues" evidence="1">
    <location>
        <begin position="260"/>
        <end position="274"/>
    </location>
</feature>
<name>A0AA38UMP2_9AGAR</name>
<dbReference type="Proteomes" id="UP001163850">
    <property type="component" value="Unassembled WGS sequence"/>
</dbReference>
<dbReference type="AlphaFoldDB" id="A0AA38UMP2"/>
<gene>
    <name evidence="2" type="ORF">F5890DRAFT_1638115</name>
</gene>
<feature type="region of interest" description="Disordered" evidence="1">
    <location>
        <begin position="180"/>
        <end position="201"/>
    </location>
</feature>
<evidence type="ECO:0000313" key="3">
    <source>
        <dbReference type="Proteomes" id="UP001163850"/>
    </source>
</evidence>
<feature type="region of interest" description="Disordered" evidence="1">
    <location>
        <begin position="223"/>
        <end position="288"/>
    </location>
</feature>
<accession>A0AA38UMP2</accession>
<feature type="compositionally biased region" description="Low complexity" evidence="1">
    <location>
        <begin position="228"/>
        <end position="244"/>
    </location>
</feature>
<feature type="compositionally biased region" description="Pro residues" evidence="1">
    <location>
        <begin position="181"/>
        <end position="191"/>
    </location>
</feature>
<feature type="region of interest" description="Disordered" evidence="1">
    <location>
        <begin position="95"/>
        <end position="132"/>
    </location>
</feature>
<reference evidence="2" key="1">
    <citation type="submission" date="2022-08" db="EMBL/GenBank/DDBJ databases">
        <authorList>
            <consortium name="DOE Joint Genome Institute"/>
            <person name="Min B."/>
            <person name="Riley R."/>
            <person name="Sierra-Patev S."/>
            <person name="Naranjo-Ortiz M."/>
            <person name="Looney B."/>
            <person name="Konkel Z."/>
            <person name="Slot J.C."/>
            <person name="Sakamoto Y."/>
            <person name="Steenwyk J.L."/>
            <person name="Rokas A."/>
            <person name="Carro J."/>
            <person name="Camarero S."/>
            <person name="Ferreira P."/>
            <person name="Molpeceres G."/>
            <person name="Ruiz-Duenas F.J."/>
            <person name="Serrano A."/>
            <person name="Henrissat B."/>
            <person name="Drula E."/>
            <person name="Hughes K.W."/>
            <person name="Mata J.L."/>
            <person name="Ishikawa N.K."/>
            <person name="Vargas-Isla R."/>
            <person name="Ushijima S."/>
            <person name="Smith C.A."/>
            <person name="Ahrendt S."/>
            <person name="Andreopoulos W."/>
            <person name="He G."/>
            <person name="Labutti K."/>
            <person name="Lipzen A."/>
            <person name="Ng V."/>
            <person name="Sandor L."/>
            <person name="Barry K."/>
            <person name="Martinez A.T."/>
            <person name="Xiao Y."/>
            <person name="Gibbons J.G."/>
            <person name="Terashima K."/>
            <person name="Hibbett D.S."/>
            <person name="Grigoriev I.V."/>
        </authorList>
    </citation>
    <scope>NUCLEOTIDE SEQUENCE</scope>
    <source>
        <strain evidence="2">TFB7829</strain>
    </source>
</reference>
<sequence length="308" mass="32912">MVIIPADSGNVQVATRATDIEETTNQAEQNSSALLSSSAATSPAAVSKATITSPYSTQKSTHTIQDVVRLVFDLLPIVDSDSDDEDVNEIEESFEQGLKTEKHSERSPGWSALRSGSLSKSDSRRRSASLVSPKTKINVKTEDLKGNVAAVEFWVVESQMQGTEDLEGFFGGFFGGRFPHPQSPFRPPPLSGHPTGASPGSYFPLVPSNADAMDIDTMDIDCQHRQHQSQLRSTSTRSQSSTSLPGTPFDEAGPGGYLTATATTNGNGYFSNQHQRQRVPSVPSVSMQTQGGYTSLSFGAEISAGDFG</sequence>
<organism evidence="2 3">
    <name type="scientific">Lentinula detonsa</name>
    <dbReference type="NCBI Taxonomy" id="2804962"/>
    <lineage>
        <taxon>Eukaryota</taxon>
        <taxon>Fungi</taxon>
        <taxon>Dikarya</taxon>
        <taxon>Basidiomycota</taxon>
        <taxon>Agaricomycotina</taxon>
        <taxon>Agaricomycetes</taxon>
        <taxon>Agaricomycetidae</taxon>
        <taxon>Agaricales</taxon>
        <taxon>Marasmiineae</taxon>
        <taxon>Omphalotaceae</taxon>
        <taxon>Lentinula</taxon>
    </lineage>
</organism>
<dbReference type="EMBL" id="MU802369">
    <property type="protein sequence ID" value="KAJ3979359.1"/>
    <property type="molecule type" value="Genomic_DNA"/>
</dbReference>
<proteinExistence type="predicted"/>
<comment type="caution">
    <text evidence="2">The sequence shown here is derived from an EMBL/GenBank/DDBJ whole genome shotgun (WGS) entry which is preliminary data.</text>
</comment>